<dbReference type="EMBL" id="JANJYJ010000002">
    <property type="protein sequence ID" value="KAK3225797.1"/>
    <property type="molecule type" value="Genomic_DNA"/>
</dbReference>
<evidence type="ECO:0000313" key="1">
    <source>
        <dbReference type="EMBL" id="KAK3225797.1"/>
    </source>
</evidence>
<organism evidence="1 2">
    <name type="scientific">Dipteronia sinensis</name>
    <dbReference type="NCBI Taxonomy" id="43782"/>
    <lineage>
        <taxon>Eukaryota</taxon>
        <taxon>Viridiplantae</taxon>
        <taxon>Streptophyta</taxon>
        <taxon>Embryophyta</taxon>
        <taxon>Tracheophyta</taxon>
        <taxon>Spermatophyta</taxon>
        <taxon>Magnoliopsida</taxon>
        <taxon>eudicotyledons</taxon>
        <taxon>Gunneridae</taxon>
        <taxon>Pentapetalae</taxon>
        <taxon>rosids</taxon>
        <taxon>malvids</taxon>
        <taxon>Sapindales</taxon>
        <taxon>Sapindaceae</taxon>
        <taxon>Hippocastanoideae</taxon>
        <taxon>Acereae</taxon>
        <taxon>Dipteronia</taxon>
    </lineage>
</organism>
<keyword evidence="2" id="KW-1185">Reference proteome</keyword>
<reference evidence="1" key="1">
    <citation type="journal article" date="2023" name="Plant J.">
        <title>Genome sequences and population genomics provide insights into the demographic history, inbreeding, and mutation load of two 'living fossil' tree species of Dipteronia.</title>
        <authorList>
            <person name="Feng Y."/>
            <person name="Comes H.P."/>
            <person name="Chen J."/>
            <person name="Zhu S."/>
            <person name="Lu R."/>
            <person name="Zhang X."/>
            <person name="Li P."/>
            <person name="Qiu J."/>
            <person name="Olsen K.M."/>
            <person name="Qiu Y."/>
        </authorList>
    </citation>
    <scope>NUCLEOTIDE SEQUENCE</scope>
    <source>
        <strain evidence="1">NBL</strain>
    </source>
</reference>
<name>A0AAE0AX94_9ROSI</name>
<proteinExistence type="predicted"/>
<dbReference type="Proteomes" id="UP001281410">
    <property type="component" value="Unassembled WGS sequence"/>
</dbReference>
<comment type="caution">
    <text evidence="1">The sequence shown here is derived from an EMBL/GenBank/DDBJ whole genome shotgun (WGS) entry which is preliminary data.</text>
</comment>
<gene>
    <name evidence="1" type="ORF">Dsin_005659</name>
</gene>
<sequence length="205" mass="23936">MITVRLLLNDPKRFGALLLELKKLNSTFMRWHCKRIIEVARRFVEIEAMIQRILGMPASIKRSAANSFPDSPFVDEIALIEMLKKGLQYDSDQYKELTMYPCRTMEDVLAKAWVINVLKGMGTAVRWPPKMTSPPKYRHSNRWSKFHGDNGHETDECIALRLEVTELLKQQRLKEFLTEKGKNTLAQHDEWQKGKVRDSPQKHLD</sequence>
<evidence type="ECO:0000313" key="2">
    <source>
        <dbReference type="Proteomes" id="UP001281410"/>
    </source>
</evidence>
<accession>A0AAE0AX94</accession>
<dbReference type="AlphaFoldDB" id="A0AAE0AX94"/>
<protein>
    <submittedName>
        <fullName evidence="1">Uncharacterized protein</fullName>
    </submittedName>
</protein>